<keyword evidence="9" id="KW-1185">Reference proteome</keyword>
<evidence type="ECO:0000256" key="5">
    <source>
        <dbReference type="SAM" id="MobiDB-lite"/>
    </source>
</evidence>
<dbReference type="Gene3D" id="6.10.280.130">
    <property type="match status" value="1"/>
</dbReference>
<sequence>MKPRTPVGIIIIIAVCLITGAFLMLLQNFKFINNPIYLGTIVISIVLLLINNSIDSLIDAGKFKNLSEEEKNRYLELLKTPYFTRLWRDAFKRSKEEELGEIAILDHGYDGIQELDNQLPKWYIGLFAITITCGVIYFFAYIFTDFAHPIAEYDAEYKTQLAEIAEYEKTVPQATIETAQYNPEAIEEGEKIYNNLCITCHGEGATGGSGPNQTDDYWLNIVENDEFKNIVSVVWNGSKTNPTMRSFINSGELKGNDIVKVASYLVHLNETTKKNPDGSSAGKAPQGDIAPWVKNPQAIVEAAKKEGKEVKVVTEVSGN</sequence>
<feature type="domain" description="Cytochrome c" evidence="7">
    <location>
        <begin position="184"/>
        <end position="269"/>
    </location>
</feature>
<dbReference type="RefSeq" id="WP_146291589.1">
    <property type="nucleotide sequence ID" value="NZ_SELH01000013.1"/>
</dbReference>
<reference evidence="8 9" key="1">
    <citation type="submission" date="2019-02" db="EMBL/GenBank/DDBJ databases">
        <title>Apibacter muscae sp. nov.: a novel member of the house fly microbiota.</title>
        <authorList>
            <person name="Park R."/>
        </authorList>
    </citation>
    <scope>NUCLEOTIDE SEQUENCE [LARGE SCALE GENOMIC DNA]</scope>
    <source>
        <strain evidence="8 9">AL1</strain>
    </source>
</reference>
<evidence type="ECO:0000313" key="9">
    <source>
        <dbReference type="Proteomes" id="UP000319499"/>
    </source>
</evidence>
<dbReference type="InterPro" id="IPR032858">
    <property type="entry name" value="CcoP_N"/>
</dbReference>
<keyword evidence="2 4" id="KW-0479">Metal-binding</keyword>
<protein>
    <submittedName>
        <fullName evidence="8">Cytochrome C</fullName>
    </submittedName>
</protein>
<keyword evidence="6" id="KW-0812">Transmembrane</keyword>
<comment type="caution">
    <text evidence="8">The sequence shown here is derived from an EMBL/GenBank/DDBJ whole genome shotgun (WGS) entry which is preliminary data.</text>
</comment>
<keyword evidence="6" id="KW-1133">Transmembrane helix</keyword>
<feature type="transmembrane region" description="Helical" evidence="6">
    <location>
        <begin position="7"/>
        <end position="29"/>
    </location>
</feature>
<dbReference type="InterPro" id="IPR038414">
    <property type="entry name" value="CcoP_N_sf"/>
</dbReference>
<dbReference type="EMBL" id="SELH01000013">
    <property type="protein sequence ID" value="TWP29790.1"/>
    <property type="molecule type" value="Genomic_DNA"/>
</dbReference>
<dbReference type="SUPFAM" id="SSF46626">
    <property type="entry name" value="Cytochrome c"/>
    <property type="match status" value="1"/>
</dbReference>
<evidence type="ECO:0000256" key="1">
    <source>
        <dbReference type="ARBA" id="ARBA00022617"/>
    </source>
</evidence>
<keyword evidence="6" id="KW-0472">Membrane</keyword>
<dbReference type="OrthoDB" id="9811281at2"/>
<evidence type="ECO:0000256" key="4">
    <source>
        <dbReference type="PROSITE-ProRule" id="PRU00433"/>
    </source>
</evidence>
<organism evidence="8 9">
    <name type="scientific">Apibacter muscae</name>
    <dbReference type="NCBI Taxonomy" id="2509004"/>
    <lineage>
        <taxon>Bacteria</taxon>
        <taxon>Pseudomonadati</taxon>
        <taxon>Bacteroidota</taxon>
        <taxon>Flavobacteriia</taxon>
        <taxon>Flavobacteriales</taxon>
        <taxon>Weeksellaceae</taxon>
        <taxon>Apibacter</taxon>
    </lineage>
</organism>
<evidence type="ECO:0000259" key="7">
    <source>
        <dbReference type="PROSITE" id="PS51007"/>
    </source>
</evidence>
<dbReference type="PANTHER" id="PTHR33751:SF1">
    <property type="entry name" value="CBB3-TYPE CYTOCHROME C OXIDASE SUBUNIT FIXP"/>
    <property type="match status" value="1"/>
</dbReference>
<dbReference type="InterPro" id="IPR050597">
    <property type="entry name" value="Cytochrome_c_Oxidase_Subunit"/>
</dbReference>
<evidence type="ECO:0000313" key="8">
    <source>
        <dbReference type="EMBL" id="TWP29790.1"/>
    </source>
</evidence>
<evidence type="ECO:0000256" key="3">
    <source>
        <dbReference type="ARBA" id="ARBA00023004"/>
    </source>
</evidence>
<dbReference type="AlphaFoldDB" id="A0A563DI06"/>
<dbReference type="Gene3D" id="1.10.760.10">
    <property type="entry name" value="Cytochrome c-like domain"/>
    <property type="match status" value="1"/>
</dbReference>
<dbReference type="GO" id="GO:0046872">
    <property type="term" value="F:metal ion binding"/>
    <property type="evidence" value="ECO:0007669"/>
    <property type="project" value="UniProtKB-KW"/>
</dbReference>
<dbReference type="GO" id="GO:0020037">
    <property type="term" value="F:heme binding"/>
    <property type="evidence" value="ECO:0007669"/>
    <property type="project" value="InterPro"/>
</dbReference>
<feature type="region of interest" description="Disordered" evidence="5">
    <location>
        <begin position="271"/>
        <end position="292"/>
    </location>
</feature>
<feature type="transmembrane region" description="Helical" evidence="6">
    <location>
        <begin position="122"/>
        <end position="143"/>
    </location>
</feature>
<accession>A0A563DI06</accession>
<gene>
    <name evidence="8" type="ORF">ETU09_02090</name>
</gene>
<evidence type="ECO:0000256" key="2">
    <source>
        <dbReference type="ARBA" id="ARBA00022723"/>
    </source>
</evidence>
<dbReference type="PROSITE" id="PS51007">
    <property type="entry name" value="CYTC"/>
    <property type="match status" value="1"/>
</dbReference>
<name>A0A563DI06_9FLAO</name>
<dbReference type="InterPro" id="IPR036909">
    <property type="entry name" value="Cyt_c-like_dom_sf"/>
</dbReference>
<dbReference type="Pfam" id="PF13442">
    <property type="entry name" value="Cytochrome_CBB3"/>
    <property type="match status" value="1"/>
</dbReference>
<evidence type="ECO:0000256" key="6">
    <source>
        <dbReference type="SAM" id="Phobius"/>
    </source>
</evidence>
<dbReference type="Proteomes" id="UP000319499">
    <property type="component" value="Unassembled WGS sequence"/>
</dbReference>
<dbReference type="GO" id="GO:0009055">
    <property type="term" value="F:electron transfer activity"/>
    <property type="evidence" value="ECO:0007669"/>
    <property type="project" value="InterPro"/>
</dbReference>
<keyword evidence="3 4" id="KW-0408">Iron</keyword>
<dbReference type="PANTHER" id="PTHR33751">
    <property type="entry name" value="CBB3-TYPE CYTOCHROME C OXIDASE SUBUNIT FIXP"/>
    <property type="match status" value="1"/>
</dbReference>
<feature type="transmembrane region" description="Helical" evidence="6">
    <location>
        <begin position="35"/>
        <end position="54"/>
    </location>
</feature>
<dbReference type="Pfam" id="PF14715">
    <property type="entry name" value="FixP_N"/>
    <property type="match status" value="1"/>
</dbReference>
<proteinExistence type="predicted"/>
<keyword evidence="1 4" id="KW-0349">Heme</keyword>
<dbReference type="InterPro" id="IPR009056">
    <property type="entry name" value="Cyt_c-like_dom"/>
</dbReference>